<evidence type="ECO:0000313" key="3">
    <source>
        <dbReference type="Proteomes" id="UP000273143"/>
    </source>
</evidence>
<dbReference type="Proteomes" id="UP000273143">
    <property type="component" value="Chromosome"/>
</dbReference>
<dbReference type="KEGG" id="emo:DM558_15015"/>
<sequence>MKLILLLTIAFAASSNVLANDDTIKMCIDMLAQKQSQVNADKKMTSKQIDTYCHCIIPELEGIKAGTMPTNQELNVLYAECQKKAGVK</sequence>
<dbReference type="RefSeq" id="WP_127164657.1">
    <property type="nucleotide sequence ID" value="NZ_CP029822.1"/>
</dbReference>
<evidence type="ECO:0008006" key="4">
    <source>
        <dbReference type="Google" id="ProtNLM"/>
    </source>
</evidence>
<organism evidence="2 3">
    <name type="scientific">Entomomonas moraniae</name>
    <dbReference type="NCBI Taxonomy" id="2213226"/>
    <lineage>
        <taxon>Bacteria</taxon>
        <taxon>Pseudomonadati</taxon>
        <taxon>Pseudomonadota</taxon>
        <taxon>Gammaproteobacteria</taxon>
        <taxon>Pseudomonadales</taxon>
        <taxon>Pseudomonadaceae</taxon>
        <taxon>Entomomonas</taxon>
    </lineage>
</organism>
<name>A0A3Q9JNE1_9GAMM</name>
<reference evidence="3" key="1">
    <citation type="submission" date="2018-06" db="EMBL/GenBank/DDBJ databases">
        <title>Complete genome of Pseudomonas insecticola strain QZS01.</title>
        <authorList>
            <person name="Wang J."/>
            <person name="Su Q."/>
        </authorList>
    </citation>
    <scope>NUCLEOTIDE SEQUENCE [LARGE SCALE GENOMIC DNA]</scope>
    <source>
        <strain evidence="3">QZS01</strain>
    </source>
</reference>
<keyword evidence="1" id="KW-0732">Signal</keyword>
<evidence type="ECO:0000313" key="2">
    <source>
        <dbReference type="EMBL" id="AZS51999.1"/>
    </source>
</evidence>
<gene>
    <name evidence="2" type="ORF">DM558_15015</name>
</gene>
<feature type="chain" id="PRO_5018560552" description="Phosphate starvation-inducible protein PsiF" evidence="1">
    <location>
        <begin position="20"/>
        <end position="88"/>
    </location>
</feature>
<dbReference type="AlphaFoldDB" id="A0A3Q9JNE1"/>
<dbReference type="EMBL" id="CP029822">
    <property type="protein sequence ID" value="AZS51999.1"/>
    <property type="molecule type" value="Genomic_DNA"/>
</dbReference>
<accession>A0A3Q9JNE1</accession>
<keyword evidence="3" id="KW-1185">Reference proteome</keyword>
<proteinExistence type="predicted"/>
<evidence type="ECO:0000256" key="1">
    <source>
        <dbReference type="SAM" id="SignalP"/>
    </source>
</evidence>
<protein>
    <recommendedName>
        <fullName evidence="4">Phosphate starvation-inducible protein PsiF</fullName>
    </recommendedName>
</protein>
<feature type="signal peptide" evidence="1">
    <location>
        <begin position="1"/>
        <end position="19"/>
    </location>
</feature>